<feature type="compositionally biased region" description="Polar residues" evidence="1">
    <location>
        <begin position="33"/>
        <end position="44"/>
    </location>
</feature>
<name>A0A914V776_9BILA</name>
<dbReference type="Proteomes" id="UP000887566">
    <property type="component" value="Unplaced"/>
</dbReference>
<accession>A0A914V776</accession>
<keyword evidence="2" id="KW-1185">Reference proteome</keyword>
<proteinExistence type="predicted"/>
<evidence type="ECO:0000313" key="3">
    <source>
        <dbReference type="WBParaSite" id="PSAMB.scaffold16110size1407.g36795.t1"/>
    </source>
</evidence>
<protein>
    <submittedName>
        <fullName evidence="3">Uncharacterized protein</fullName>
    </submittedName>
</protein>
<evidence type="ECO:0000313" key="2">
    <source>
        <dbReference type="Proteomes" id="UP000887566"/>
    </source>
</evidence>
<dbReference type="WBParaSite" id="PSAMB.scaffold16110size1407.g36795.t1">
    <property type="protein sequence ID" value="PSAMB.scaffold16110size1407.g36795.t1"/>
    <property type="gene ID" value="PSAMB.scaffold16110size1407.g36795"/>
</dbReference>
<feature type="region of interest" description="Disordered" evidence="1">
    <location>
        <begin position="33"/>
        <end position="99"/>
    </location>
</feature>
<sequence>MEGEFVPGTKQYINVKNLFKGDSQLLASKKTIRSTADNAATSPRVTEANPKWTRLHRQGGVDSSSPSNIPAVLTPLSNTNSNSQSSMKKSQTETWEERE</sequence>
<reference evidence="3" key="1">
    <citation type="submission" date="2022-11" db="UniProtKB">
        <authorList>
            <consortium name="WormBaseParasite"/>
        </authorList>
    </citation>
    <scope>IDENTIFICATION</scope>
</reference>
<feature type="compositionally biased region" description="Low complexity" evidence="1">
    <location>
        <begin position="77"/>
        <end position="89"/>
    </location>
</feature>
<evidence type="ECO:0000256" key="1">
    <source>
        <dbReference type="SAM" id="MobiDB-lite"/>
    </source>
</evidence>
<organism evidence="2 3">
    <name type="scientific">Plectus sambesii</name>
    <dbReference type="NCBI Taxonomy" id="2011161"/>
    <lineage>
        <taxon>Eukaryota</taxon>
        <taxon>Metazoa</taxon>
        <taxon>Ecdysozoa</taxon>
        <taxon>Nematoda</taxon>
        <taxon>Chromadorea</taxon>
        <taxon>Plectida</taxon>
        <taxon>Plectina</taxon>
        <taxon>Plectoidea</taxon>
        <taxon>Plectidae</taxon>
        <taxon>Plectus</taxon>
    </lineage>
</organism>
<dbReference type="AlphaFoldDB" id="A0A914V776"/>